<evidence type="ECO:0000256" key="1">
    <source>
        <dbReference type="ARBA" id="ARBA00022670"/>
    </source>
</evidence>
<evidence type="ECO:0000259" key="5">
    <source>
        <dbReference type="Pfam" id="PF00089"/>
    </source>
</evidence>
<dbReference type="InterPro" id="IPR043504">
    <property type="entry name" value="Peptidase_S1_PA_chymotrypsin"/>
</dbReference>
<dbReference type="GO" id="GO:0006508">
    <property type="term" value="P:proteolysis"/>
    <property type="evidence" value="ECO:0007669"/>
    <property type="project" value="UniProtKB-KW"/>
</dbReference>
<accession>A0AAV8V894</accession>
<dbReference type="Pfam" id="PF00089">
    <property type="entry name" value="Trypsin"/>
    <property type="match status" value="1"/>
</dbReference>
<evidence type="ECO:0000313" key="7">
    <source>
        <dbReference type="Proteomes" id="UP001159042"/>
    </source>
</evidence>
<evidence type="ECO:0000256" key="3">
    <source>
        <dbReference type="ARBA" id="ARBA00022825"/>
    </source>
</evidence>
<dbReference type="PANTHER" id="PTHR24276:SF95">
    <property type="entry name" value="PEPTIDASE S1 DOMAIN-CONTAINING PROTEIN"/>
    <property type="match status" value="1"/>
</dbReference>
<sequence length="182" mass="20132">MKQLHTKVRQYSMKSSKSGIATPLSPLTPIQNHGIVLLPVRGVEAAGIKKQTSCSLSNQKSTGPSVFPHFYFEAEKSGCKIFAGIERFIEKAAVNWKLFEENHVNLSPVIPRIIGGNEATPHQYPFQVGLLLNNNAFCGGSLISKNFVLTAAHCATVLLKRIFDILIPHYFFSLKNDNCFSL</sequence>
<dbReference type="InterPro" id="IPR050430">
    <property type="entry name" value="Peptidase_S1"/>
</dbReference>
<dbReference type="GO" id="GO:0004252">
    <property type="term" value="F:serine-type endopeptidase activity"/>
    <property type="evidence" value="ECO:0007669"/>
    <property type="project" value="InterPro"/>
</dbReference>
<dbReference type="EMBL" id="JANEYG010000320">
    <property type="protein sequence ID" value="KAJ8910302.1"/>
    <property type="molecule type" value="Genomic_DNA"/>
</dbReference>
<gene>
    <name evidence="6" type="ORF">NQ315_003780</name>
</gene>
<organism evidence="6 7">
    <name type="scientific">Exocentrus adspersus</name>
    <dbReference type="NCBI Taxonomy" id="1586481"/>
    <lineage>
        <taxon>Eukaryota</taxon>
        <taxon>Metazoa</taxon>
        <taxon>Ecdysozoa</taxon>
        <taxon>Arthropoda</taxon>
        <taxon>Hexapoda</taxon>
        <taxon>Insecta</taxon>
        <taxon>Pterygota</taxon>
        <taxon>Neoptera</taxon>
        <taxon>Endopterygota</taxon>
        <taxon>Coleoptera</taxon>
        <taxon>Polyphaga</taxon>
        <taxon>Cucujiformia</taxon>
        <taxon>Chrysomeloidea</taxon>
        <taxon>Cerambycidae</taxon>
        <taxon>Lamiinae</taxon>
        <taxon>Acanthocinini</taxon>
        <taxon>Exocentrus</taxon>
    </lineage>
</organism>
<dbReference type="InterPro" id="IPR018114">
    <property type="entry name" value="TRYPSIN_HIS"/>
</dbReference>
<keyword evidence="4" id="KW-1015">Disulfide bond</keyword>
<proteinExistence type="predicted"/>
<dbReference type="Proteomes" id="UP001159042">
    <property type="component" value="Unassembled WGS sequence"/>
</dbReference>
<evidence type="ECO:0000256" key="4">
    <source>
        <dbReference type="ARBA" id="ARBA00023157"/>
    </source>
</evidence>
<evidence type="ECO:0000256" key="2">
    <source>
        <dbReference type="ARBA" id="ARBA00022801"/>
    </source>
</evidence>
<dbReference type="AlphaFoldDB" id="A0AAV8V894"/>
<dbReference type="InterPro" id="IPR001254">
    <property type="entry name" value="Trypsin_dom"/>
</dbReference>
<keyword evidence="3" id="KW-0720">Serine protease</keyword>
<dbReference type="PROSITE" id="PS00134">
    <property type="entry name" value="TRYPSIN_HIS"/>
    <property type="match status" value="1"/>
</dbReference>
<dbReference type="PANTHER" id="PTHR24276">
    <property type="entry name" value="POLYSERASE-RELATED"/>
    <property type="match status" value="1"/>
</dbReference>
<name>A0AAV8V894_9CUCU</name>
<evidence type="ECO:0000313" key="6">
    <source>
        <dbReference type="EMBL" id="KAJ8910302.1"/>
    </source>
</evidence>
<keyword evidence="2" id="KW-0378">Hydrolase</keyword>
<dbReference type="InterPro" id="IPR009003">
    <property type="entry name" value="Peptidase_S1_PA"/>
</dbReference>
<protein>
    <recommendedName>
        <fullName evidence="5">Peptidase S1 domain-containing protein</fullName>
    </recommendedName>
</protein>
<keyword evidence="1" id="KW-0645">Protease</keyword>
<dbReference type="Gene3D" id="2.40.10.10">
    <property type="entry name" value="Trypsin-like serine proteases"/>
    <property type="match status" value="1"/>
</dbReference>
<comment type="caution">
    <text evidence="6">The sequence shown here is derived from an EMBL/GenBank/DDBJ whole genome shotgun (WGS) entry which is preliminary data.</text>
</comment>
<keyword evidence="7" id="KW-1185">Reference proteome</keyword>
<reference evidence="6 7" key="1">
    <citation type="journal article" date="2023" name="Insect Mol. Biol.">
        <title>Genome sequencing provides insights into the evolution of gene families encoding plant cell wall-degrading enzymes in longhorned beetles.</title>
        <authorList>
            <person name="Shin N.R."/>
            <person name="Okamura Y."/>
            <person name="Kirsch R."/>
            <person name="Pauchet Y."/>
        </authorList>
    </citation>
    <scope>NUCLEOTIDE SEQUENCE [LARGE SCALE GENOMIC DNA]</scope>
    <source>
        <strain evidence="6">EAD_L_NR</strain>
    </source>
</reference>
<feature type="domain" description="Peptidase S1" evidence="5">
    <location>
        <begin position="113"/>
        <end position="157"/>
    </location>
</feature>
<dbReference type="SUPFAM" id="SSF50494">
    <property type="entry name" value="Trypsin-like serine proteases"/>
    <property type="match status" value="1"/>
</dbReference>